<accession>A0A1V3U0W9</accession>
<keyword evidence="1" id="KW-0472">Membrane</keyword>
<dbReference type="Pfam" id="PF03929">
    <property type="entry name" value="PepSY_TM"/>
    <property type="match status" value="1"/>
</dbReference>
<keyword evidence="3" id="KW-1185">Reference proteome</keyword>
<sequence length="393" mass="45599">MNIGKAKPKKKNHRSLFYRISAWLHLWLGLASGIVIVIICLTGITWSFRDEITDWLNPELKVEYIPGKAMLSPAVLYEKAKKLYPNQEVSFIWRPAGKAAMAGYGKRNSGFILYIHPYTGDIIRKPSFKEEFDFFDWTLNGHRFLWLPSEIGRPVINYSTFIFFITLISGLVLWWPKKWTKAMRKQSFSVKWSAKIKRLNYDLHNVFGFYALIILLVIAMTGMYYGLPWFNKFLYFTTSLGKTDPKKRVELKNTAEYKPERLPEALHIAWNDAIKKTEAKGYYLSVPQDSTETISLFLYPSHRQFYNLQNFSYDRNTGSLLSNSSTHASSFEQADFATKVRKLNYDLHVGSALGGIWGRILYFLISIVGASLPITGFLVWWFKKKKISQPQKK</sequence>
<evidence type="ECO:0008006" key="4">
    <source>
        <dbReference type="Google" id="ProtNLM"/>
    </source>
</evidence>
<dbReference type="PANTHER" id="PTHR34219:SF3">
    <property type="entry name" value="BLL7967 PROTEIN"/>
    <property type="match status" value="1"/>
</dbReference>
<keyword evidence="1" id="KW-1133">Transmembrane helix</keyword>
<organism evidence="2 3">
    <name type="scientific">Elizabethkingia meningoseptica</name>
    <name type="common">Chryseobacterium meningosepticum</name>
    <dbReference type="NCBI Taxonomy" id="238"/>
    <lineage>
        <taxon>Bacteria</taxon>
        <taxon>Pseudomonadati</taxon>
        <taxon>Bacteroidota</taxon>
        <taxon>Flavobacteriia</taxon>
        <taxon>Flavobacteriales</taxon>
        <taxon>Weeksellaceae</taxon>
        <taxon>Elizabethkingia</taxon>
    </lineage>
</organism>
<proteinExistence type="predicted"/>
<keyword evidence="1" id="KW-0812">Transmembrane</keyword>
<evidence type="ECO:0000313" key="3">
    <source>
        <dbReference type="Proteomes" id="UP000188947"/>
    </source>
</evidence>
<dbReference type="AlphaFoldDB" id="A0A1V3U0W9"/>
<dbReference type="RefSeq" id="WP_069214654.1">
    <property type="nucleotide sequence ID" value="NZ_CP016378.1"/>
</dbReference>
<protein>
    <recommendedName>
        <fullName evidence="4">Peptidase</fullName>
    </recommendedName>
</protein>
<reference evidence="2 3" key="1">
    <citation type="submission" date="2016-11" db="EMBL/GenBank/DDBJ databases">
        <title>Genome sequence and comparative genomic analysis of clinical strain Elizabethkingia meningoseptica 61421 PRCM.</title>
        <authorList>
            <person name="Wang M."/>
            <person name="Hu S."/>
            <person name="Cao L."/>
            <person name="Jiang T."/>
            <person name="Zhou Y."/>
            <person name="Ming D."/>
        </authorList>
    </citation>
    <scope>NUCLEOTIDE SEQUENCE [LARGE SCALE GENOMIC DNA]</scope>
    <source>
        <strain evidence="2 3">61421 PRCM</strain>
    </source>
</reference>
<evidence type="ECO:0000313" key="2">
    <source>
        <dbReference type="EMBL" id="OOH96013.1"/>
    </source>
</evidence>
<feature type="transmembrane region" description="Helical" evidence="1">
    <location>
        <begin position="155"/>
        <end position="175"/>
    </location>
</feature>
<dbReference type="Proteomes" id="UP000188947">
    <property type="component" value="Unassembled WGS sequence"/>
</dbReference>
<name>A0A1V3U0W9_ELIME</name>
<feature type="transmembrane region" description="Helical" evidence="1">
    <location>
        <begin position="21"/>
        <end position="48"/>
    </location>
</feature>
<dbReference type="PANTHER" id="PTHR34219">
    <property type="entry name" value="IRON-REGULATED INNER MEMBRANE PROTEIN-RELATED"/>
    <property type="match status" value="1"/>
</dbReference>
<dbReference type="EMBL" id="MPOG01000008">
    <property type="protein sequence ID" value="OOH96013.1"/>
    <property type="molecule type" value="Genomic_DNA"/>
</dbReference>
<dbReference type="OrthoDB" id="111691at2"/>
<dbReference type="eggNOG" id="COG3182">
    <property type="taxonomic scope" value="Bacteria"/>
</dbReference>
<feature type="transmembrane region" description="Helical" evidence="1">
    <location>
        <begin position="207"/>
        <end position="227"/>
    </location>
</feature>
<feature type="transmembrane region" description="Helical" evidence="1">
    <location>
        <begin position="360"/>
        <end position="382"/>
    </location>
</feature>
<comment type="caution">
    <text evidence="2">The sequence shown here is derived from an EMBL/GenBank/DDBJ whole genome shotgun (WGS) entry which is preliminary data.</text>
</comment>
<dbReference type="InterPro" id="IPR005625">
    <property type="entry name" value="PepSY-ass_TM"/>
</dbReference>
<evidence type="ECO:0000256" key="1">
    <source>
        <dbReference type="SAM" id="Phobius"/>
    </source>
</evidence>
<gene>
    <name evidence="2" type="ORF">BMF97_06545</name>
</gene>
<dbReference type="STRING" id="238.BBD35_15565"/>